<dbReference type="EMBL" id="RXGB01000333">
    <property type="protein sequence ID" value="TMX03916.1"/>
    <property type="molecule type" value="Genomic_DNA"/>
</dbReference>
<keyword evidence="4 6" id="KW-0964">Secreted</keyword>
<keyword evidence="5" id="KW-0732">Signal</keyword>
<name>A0A6N2CBF3_SOLCI</name>
<comment type="subcellular location">
    <subcellularLocation>
        <location evidence="1 6">Secreted</location>
    </subcellularLocation>
</comment>
<dbReference type="GO" id="GO:0060320">
    <property type="term" value="P:rejection of self pollen"/>
    <property type="evidence" value="ECO:0007669"/>
    <property type="project" value="UniProtKB-KW"/>
</dbReference>
<evidence type="ECO:0000256" key="5">
    <source>
        <dbReference type="ARBA" id="ARBA00022729"/>
    </source>
</evidence>
<evidence type="ECO:0000256" key="3">
    <source>
        <dbReference type="ARBA" id="ARBA00022471"/>
    </source>
</evidence>
<keyword evidence="3 6" id="KW-0713">Self-incompatibility</keyword>
<comment type="similarity">
    <text evidence="2 6">Belongs to the plant self-incompatibility (S1) protein family.</text>
</comment>
<accession>A0A6N2CBF3</accession>
<dbReference type="GO" id="GO:0005576">
    <property type="term" value="C:extracellular region"/>
    <property type="evidence" value="ECO:0007669"/>
    <property type="project" value="UniProtKB-SubCell"/>
</dbReference>
<evidence type="ECO:0000256" key="2">
    <source>
        <dbReference type="ARBA" id="ARBA00005581"/>
    </source>
</evidence>
<dbReference type="AlphaFoldDB" id="A0A6N2CBF3"/>
<dbReference type="Pfam" id="PF05938">
    <property type="entry name" value="Self-incomp_S1"/>
    <property type="match status" value="1"/>
</dbReference>
<dbReference type="InterPro" id="IPR010264">
    <property type="entry name" value="Self-incomp_S1"/>
</dbReference>
<dbReference type="PANTHER" id="PTHR31232:SF137">
    <property type="entry name" value="S-PROTEIN HOMOLOG"/>
    <property type="match status" value="1"/>
</dbReference>
<evidence type="ECO:0000256" key="6">
    <source>
        <dbReference type="RuleBase" id="RU367044"/>
    </source>
</evidence>
<reference evidence="7" key="1">
    <citation type="submission" date="2019-05" db="EMBL/GenBank/DDBJ databases">
        <title>The de novo reference genome and transcriptome assemblies of the wild tomato species Solanum chilense.</title>
        <authorList>
            <person name="Stam R."/>
            <person name="Nosenko T."/>
            <person name="Hoerger A.C."/>
            <person name="Stephan W."/>
            <person name="Seidel M.A."/>
            <person name="Kuhn J.M.M."/>
            <person name="Haberer G."/>
            <person name="Tellier A."/>
        </authorList>
    </citation>
    <scope>NUCLEOTIDE SEQUENCE</scope>
    <source>
        <tissue evidence="7">Mature leaves</tissue>
    </source>
</reference>
<gene>
    <name evidence="7" type="ORF">EJD97_013058</name>
</gene>
<comment type="caution">
    <text evidence="7">The sequence shown here is derived from an EMBL/GenBank/DDBJ whole genome shotgun (WGS) entry which is preliminary data.</text>
</comment>
<proteinExistence type="inferred from homology"/>
<dbReference type="PANTHER" id="PTHR31232">
    <property type="match status" value="1"/>
</dbReference>
<organism evidence="7">
    <name type="scientific">Solanum chilense</name>
    <name type="common">Tomato</name>
    <name type="synonym">Lycopersicon chilense</name>
    <dbReference type="NCBI Taxonomy" id="4083"/>
    <lineage>
        <taxon>Eukaryota</taxon>
        <taxon>Viridiplantae</taxon>
        <taxon>Streptophyta</taxon>
        <taxon>Embryophyta</taxon>
        <taxon>Tracheophyta</taxon>
        <taxon>Spermatophyta</taxon>
        <taxon>Magnoliopsida</taxon>
        <taxon>eudicotyledons</taxon>
        <taxon>Gunneridae</taxon>
        <taxon>Pentapetalae</taxon>
        <taxon>asterids</taxon>
        <taxon>lamiids</taxon>
        <taxon>Solanales</taxon>
        <taxon>Solanaceae</taxon>
        <taxon>Solanoideae</taxon>
        <taxon>Solaneae</taxon>
        <taxon>Solanum</taxon>
        <taxon>Solanum subgen. Lycopersicon</taxon>
    </lineage>
</organism>
<evidence type="ECO:0000256" key="4">
    <source>
        <dbReference type="ARBA" id="ARBA00022525"/>
    </source>
</evidence>
<sequence>MVYYPYTKVQLSLLISFVINIVMMTHAVDFNPIITETFINGLPDNTVLLDVTCKSKDDDLGFHTLKVDERFDFSFHQNFWGNTHFVCNFTWGSKHNDFDVFYKGKSPCRFTFVKSDIYCYWLMKDSGIYFARTKSPNPSPSNFRFVYPWL</sequence>
<evidence type="ECO:0000256" key="1">
    <source>
        <dbReference type="ARBA" id="ARBA00004613"/>
    </source>
</evidence>
<protein>
    <recommendedName>
        <fullName evidence="6">S-protein homolog</fullName>
    </recommendedName>
</protein>
<evidence type="ECO:0000313" key="7">
    <source>
        <dbReference type="EMBL" id="TMX03916.1"/>
    </source>
</evidence>